<dbReference type="Gene3D" id="3.40.630.30">
    <property type="match status" value="1"/>
</dbReference>
<dbReference type="Pfam" id="PF13302">
    <property type="entry name" value="Acetyltransf_3"/>
    <property type="match status" value="1"/>
</dbReference>
<dbReference type="PANTHER" id="PTHR43792:SF1">
    <property type="entry name" value="N-ACETYLTRANSFERASE DOMAIN-CONTAINING PROTEIN"/>
    <property type="match status" value="1"/>
</dbReference>
<name>A0A4Q7P5E5_9FLAO</name>
<evidence type="ECO:0000259" key="1">
    <source>
        <dbReference type="PROSITE" id="PS51186"/>
    </source>
</evidence>
<dbReference type="InterPro" id="IPR016181">
    <property type="entry name" value="Acyl_CoA_acyltransferase"/>
</dbReference>
<comment type="caution">
    <text evidence="2">The sequence shown here is derived from an EMBL/GenBank/DDBJ whole genome shotgun (WGS) entry which is preliminary data.</text>
</comment>
<dbReference type="PROSITE" id="PS51186">
    <property type="entry name" value="GNAT"/>
    <property type="match status" value="1"/>
</dbReference>
<gene>
    <name evidence="2" type="ORF">EV197_2523</name>
</gene>
<dbReference type="GO" id="GO:0016747">
    <property type="term" value="F:acyltransferase activity, transferring groups other than amino-acyl groups"/>
    <property type="evidence" value="ECO:0007669"/>
    <property type="project" value="InterPro"/>
</dbReference>
<accession>A0A4Q7P5E5</accession>
<evidence type="ECO:0000313" key="3">
    <source>
        <dbReference type="Proteomes" id="UP000292262"/>
    </source>
</evidence>
<protein>
    <submittedName>
        <fullName evidence="2">RimJ/RimL family protein N-acetyltransferase</fullName>
    </submittedName>
</protein>
<evidence type="ECO:0000313" key="2">
    <source>
        <dbReference type="EMBL" id="RZS93942.1"/>
    </source>
</evidence>
<feature type="domain" description="N-acetyltransferase" evidence="1">
    <location>
        <begin position="10"/>
        <end position="164"/>
    </location>
</feature>
<dbReference type="PANTHER" id="PTHR43792">
    <property type="entry name" value="GNAT FAMILY, PUTATIVE (AFU_ORTHOLOGUE AFUA_3G00765)-RELATED-RELATED"/>
    <property type="match status" value="1"/>
</dbReference>
<dbReference type="SUPFAM" id="SSF55729">
    <property type="entry name" value="Acyl-CoA N-acyltransferases (Nat)"/>
    <property type="match status" value="1"/>
</dbReference>
<dbReference type="RefSeq" id="WP_130287042.1">
    <property type="nucleotide sequence ID" value="NZ_SGXE01000002.1"/>
</dbReference>
<dbReference type="InterPro" id="IPR051531">
    <property type="entry name" value="N-acetyltransferase"/>
</dbReference>
<dbReference type="EMBL" id="SGXE01000002">
    <property type="protein sequence ID" value="RZS93942.1"/>
    <property type="molecule type" value="Genomic_DNA"/>
</dbReference>
<proteinExistence type="predicted"/>
<dbReference type="OrthoDB" id="9798081at2"/>
<organism evidence="2 3">
    <name type="scientific">Aquimarina brevivitae</name>
    <dbReference type="NCBI Taxonomy" id="323412"/>
    <lineage>
        <taxon>Bacteria</taxon>
        <taxon>Pseudomonadati</taxon>
        <taxon>Bacteroidota</taxon>
        <taxon>Flavobacteriia</taxon>
        <taxon>Flavobacteriales</taxon>
        <taxon>Flavobacteriaceae</taxon>
        <taxon>Aquimarina</taxon>
    </lineage>
</organism>
<keyword evidence="2" id="KW-0808">Transferase</keyword>
<dbReference type="InterPro" id="IPR000182">
    <property type="entry name" value="GNAT_dom"/>
</dbReference>
<dbReference type="Proteomes" id="UP000292262">
    <property type="component" value="Unassembled WGS sequence"/>
</dbReference>
<keyword evidence="3" id="KW-1185">Reference proteome</keyword>
<dbReference type="AlphaFoldDB" id="A0A4Q7P5E5"/>
<reference evidence="2 3" key="1">
    <citation type="submission" date="2019-02" db="EMBL/GenBank/DDBJ databases">
        <title>Genomic Encyclopedia of Type Strains, Phase IV (KMG-IV): sequencing the most valuable type-strain genomes for metagenomic binning, comparative biology and taxonomic classification.</title>
        <authorList>
            <person name="Goeker M."/>
        </authorList>
    </citation>
    <scope>NUCLEOTIDE SEQUENCE [LARGE SCALE GENOMIC DNA]</scope>
    <source>
        <strain evidence="2 3">DSM 17196</strain>
    </source>
</reference>
<sequence length="167" mass="19598">MNIKIETKRLILRPINSKDADFILALVNSKGWLQFIGDRNVLDKKDAENYIHKILDNEHFFYTVFEVKSSQKAIGILTLLKREEEQFPDFGFALLPQFEKKGYTYEASSSYLEILKKTDNYKHIIAITKPDNMKSIKLLKKLGFQYTADHKKGYEQLSYYRFVSGKK</sequence>